<name>K6DF17_9BACI</name>
<proteinExistence type="predicted"/>
<dbReference type="AlphaFoldDB" id="K6DF17"/>
<reference evidence="1 2" key="1">
    <citation type="journal article" date="2012" name="Front. Microbiol.">
        <title>Redundancy and modularity in membrane-associated dissimilatory nitrate reduction in Bacillus.</title>
        <authorList>
            <person name="Heylen K."/>
            <person name="Keltjens J."/>
        </authorList>
    </citation>
    <scope>NUCLEOTIDE SEQUENCE [LARGE SCALE GENOMIC DNA]</scope>
    <source>
        <strain evidence="2">LMG 21833T</strain>
    </source>
</reference>
<evidence type="ECO:0000313" key="2">
    <source>
        <dbReference type="Proteomes" id="UP000006316"/>
    </source>
</evidence>
<dbReference type="Proteomes" id="UP000006316">
    <property type="component" value="Unassembled WGS sequence"/>
</dbReference>
<accession>K6DF17</accession>
<sequence length="83" mass="9568">MFLSPEMSLRALFKDKRHFLTIEKSFIIIIKLGLTYLQNKKFMKISIKLCADYVTVGQISAAHPSSKLLIFITAIFQQISQLF</sequence>
<protein>
    <submittedName>
        <fullName evidence="1">Uncharacterized protein</fullName>
    </submittedName>
</protein>
<organism evidence="1 2">
    <name type="scientific">Neobacillus bataviensis LMG 21833</name>
    <dbReference type="NCBI Taxonomy" id="1117379"/>
    <lineage>
        <taxon>Bacteria</taxon>
        <taxon>Bacillati</taxon>
        <taxon>Bacillota</taxon>
        <taxon>Bacilli</taxon>
        <taxon>Bacillales</taxon>
        <taxon>Bacillaceae</taxon>
        <taxon>Neobacillus</taxon>
    </lineage>
</organism>
<keyword evidence="2" id="KW-1185">Reference proteome</keyword>
<evidence type="ECO:0000313" key="1">
    <source>
        <dbReference type="EMBL" id="EKN66663.1"/>
    </source>
</evidence>
<gene>
    <name evidence="1" type="ORF">BABA_14437</name>
</gene>
<comment type="caution">
    <text evidence="1">The sequence shown here is derived from an EMBL/GenBank/DDBJ whole genome shotgun (WGS) entry which is preliminary data.</text>
</comment>
<dbReference type="EMBL" id="AJLS01000114">
    <property type="protein sequence ID" value="EKN66663.1"/>
    <property type="molecule type" value="Genomic_DNA"/>
</dbReference>